<organism evidence="2 3">
    <name type="scientific">Pseudonocardia parietis</name>
    <dbReference type="NCBI Taxonomy" id="570936"/>
    <lineage>
        <taxon>Bacteria</taxon>
        <taxon>Bacillati</taxon>
        <taxon>Actinomycetota</taxon>
        <taxon>Actinomycetes</taxon>
        <taxon>Pseudonocardiales</taxon>
        <taxon>Pseudonocardiaceae</taxon>
        <taxon>Pseudonocardia</taxon>
    </lineage>
</organism>
<dbReference type="EMBL" id="JAGINU010000001">
    <property type="protein sequence ID" value="MBP2365241.1"/>
    <property type="molecule type" value="Genomic_DNA"/>
</dbReference>
<dbReference type="InterPro" id="IPR050228">
    <property type="entry name" value="Carboxylesterase_BioH"/>
</dbReference>
<gene>
    <name evidence="2" type="ORF">JOF36_000937</name>
</gene>
<dbReference type="PANTHER" id="PTHR43194:SF5">
    <property type="entry name" value="PIMELOYL-[ACYL-CARRIER PROTEIN] METHYL ESTER ESTERASE"/>
    <property type="match status" value="1"/>
</dbReference>
<sequence>MMALTGLGIPSFLPVPGGRIAYHDVGPRTARPPIVLLHGGGLDGRMWTRQVAALSASHRVVVPDTRGHGGSSTPEGPFRPHEDLAALLEYLDTGPAVLVGLSMGGRIAVDTALTRPDLADRVVVSGVGIGEPDFRDPWVLGVFAEWARTQQALDADGWVEAFLRFVPGEHRRDDEVDPLVMEEVRLMAVDVLTHHLPADPTAPGPPIEFLADAAARATSFPVPLLGIVGELDGTDHLRIVRAAVAAVLDGELVTIPGTAHYPNMERPAEFTDAVLRFLDR</sequence>
<dbReference type="RefSeq" id="WP_210025171.1">
    <property type="nucleotide sequence ID" value="NZ_JAGINU010000001.1"/>
</dbReference>
<dbReference type="Proteomes" id="UP001519295">
    <property type="component" value="Unassembled WGS sequence"/>
</dbReference>
<protein>
    <submittedName>
        <fullName evidence="2">Pimeloyl-ACP methyl ester carboxylesterase</fullName>
    </submittedName>
</protein>
<dbReference type="Pfam" id="PF12697">
    <property type="entry name" value="Abhydrolase_6"/>
    <property type="match status" value="1"/>
</dbReference>
<dbReference type="InterPro" id="IPR029058">
    <property type="entry name" value="AB_hydrolase_fold"/>
</dbReference>
<feature type="domain" description="AB hydrolase-1" evidence="1">
    <location>
        <begin position="34"/>
        <end position="273"/>
    </location>
</feature>
<proteinExistence type="predicted"/>
<dbReference type="InterPro" id="IPR000073">
    <property type="entry name" value="AB_hydrolase_1"/>
</dbReference>
<evidence type="ECO:0000259" key="1">
    <source>
        <dbReference type="Pfam" id="PF12697"/>
    </source>
</evidence>
<dbReference type="PANTHER" id="PTHR43194">
    <property type="entry name" value="HYDROLASE ALPHA/BETA FOLD FAMILY"/>
    <property type="match status" value="1"/>
</dbReference>
<keyword evidence="3" id="KW-1185">Reference proteome</keyword>
<accession>A0ABS4VMS8</accession>
<evidence type="ECO:0000313" key="3">
    <source>
        <dbReference type="Proteomes" id="UP001519295"/>
    </source>
</evidence>
<comment type="caution">
    <text evidence="2">The sequence shown here is derived from an EMBL/GenBank/DDBJ whole genome shotgun (WGS) entry which is preliminary data.</text>
</comment>
<dbReference type="Gene3D" id="3.40.50.1820">
    <property type="entry name" value="alpha/beta hydrolase"/>
    <property type="match status" value="1"/>
</dbReference>
<dbReference type="PRINTS" id="PR00111">
    <property type="entry name" value="ABHYDROLASE"/>
</dbReference>
<reference evidence="2 3" key="1">
    <citation type="submission" date="2021-03" db="EMBL/GenBank/DDBJ databases">
        <title>Sequencing the genomes of 1000 actinobacteria strains.</title>
        <authorList>
            <person name="Klenk H.-P."/>
        </authorList>
    </citation>
    <scope>NUCLEOTIDE SEQUENCE [LARGE SCALE GENOMIC DNA]</scope>
    <source>
        <strain evidence="2 3">DSM 45256</strain>
    </source>
</reference>
<dbReference type="SUPFAM" id="SSF53474">
    <property type="entry name" value="alpha/beta-Hydrolases"/>
    <property type="match status" value="1"/>
</dbReference>
<name>A0ABS4VMS8_9PSEU</name>
<evidence type="ECO:0000313" key="2">
    <source>
        <dbReference type="EMBL" id="MBP2365241.1"/>
    </source>
</evidence>